<dbReference type="EMBL" id="KR584663">
    <property type="protein sequence ID" value="AKN63295.1"/>
    <property type="molecule type" value="Genomic_DNA"/>
</dbReference>
<reference evidence="4 6" key="3">
    <citation type="submission" date="2015-05" db="EMBL/GenBank/DDBJ databases">
        <title>Complete Sequence of an Agrotis segetum granulovirus isolate from Europe.</title>
        <authorList>
            <person name="Gueli Alletti G."/>
            <person name="Wennmann J.T."/>
            <person name="Jehle J.A."/>
        </authorList>
    </citation>
    <scope>NUCLEOTIDE SEQUENCE [LARGE SCALE GENOMIC DNA]</scope>
    <source>
        <strain evidence="4 6">DA</strain>
    </source>
</reference>
<reference evidence="2 5" key="1">
    <citation type="submission" date="2004-09" db="EMBL/GenBank/DDBJ databases">
        <authorList>
            <person name="Ai X.L."/>
            <person name="Wang Z.F."/>
            <person name="Wang B."/>
            <person name="Zhang W."/>
            <person name="Li F."/>
            <person name="Fu J.H."/>
            <person name="Cui C.S."/>
            <person name="Shi Y.H."/>
            <person name="He M."/>
        </authorList>
    </citation>
    <scope>NUCLEOTIDE SEQUENCE [LARGE SCALE GENOMIC DNA]</scope>
</reference>
<reference evidence="3" key="2">
    <citation type="journal article" date="2014" name="Arch. Virol.">
        <title>Complete genome sequence of Agrotis segetum granulovirus Shanghai strain.</title>
        <authorList>
            <person name="Zhang X."/>
            <person name="Liang Z."/>
            <person name="Yin X."/>
            <person name="Wang J."/>
            <person name="Shao X."/>
        </authorList>
    </citation>
    <scope>NUCLEOTIDE SEQUENCE</scope>
    <source>
        <strain evidence="3">L1</strain>
    </source>
</reference>
<evidence type="ECO:0000313" key="6">
    <source>
        <dbReference type="Proteomes" id="UP000232958"/>
    </source>
</evidence>
<evidence type="ECO:0000313" key="2">
    <source>
        <dbReference type="EMBL" id="AAS82718.1"/>
    </source>
</evidence>
<dbReference type="EMBL" id="KC994902">
    <property type="protein sequence ID" value="AHN92060.1"/>
    <property type="molecule type" value="Genomic_DNA"/>
</dbReference>
<dbReference type="Proteomes" id="UP000202635">
    <property type="component" value="Genome"/>
</dbReference>
<protein>
    <submittedName>
        <fullName evidence="2">ORF20</fullName>
    </submittedName>
    <submittedName>
        <fullName evidence="3">Pep-2</fullName>
    </submittedName>
    <submittedName>
        <fullName evidence="4">p10</fullName>
    </submittedName>
</protein>
<dbReference type="GO" id="GO:0005198">
    <property type="term" value="F:structural molecule activity"/>
    <property type="evidence" value="ECO:0007669"/>
    <property type="project" value="InterPro"/>
</dbReference>
<dbReference type="OrthoDB" id="17883at10239"/>
<dbReference type="Pfam" id="PF04512">
    <property type="entry name" value="Baculo_PEP_N"/>
    <property type="match status" value="1"/>
</dbReference>
<dbReference type="GO" id="GO:0019028">
    <property type="term" value="C:viral capsid"/>
    <property type="evidence" value="ECO:0007669"/>
    <property type="project" value="InterPro"/>
</dbReference>
<evidence type="ECO:0000259" key="1">
    <source>
        <dbReference type="Pfam" id="PF04512"/>
    </source>
</evidence>
<organismHost>
    <name type="scientific">Agrotis segetum</name>
    <name type="common">Turnip moth</name>
    <dbReference type="NCBI Taxonomy" id="47767"/>
</organismHost>
<dbReference type="InterPro" id="IPR007600">
    <property type="entry name" value="Baculo_PEP_N"/>
</dbReference>
<sequence>MPQYSCPFTLNFDGVCVPLIFNDMILWVGADEVLKILRLSHNLLHCLPECEKTTLRHLDPCCDSNKCYITALGVGLLVCKHVHRGSLIKDAITNDNSLPDKINAFANIFLTDVVCDIKTDRLLCSISKKENDILAILNEPLSLPVV</sequence>
<proteinExistence type="predicted"/>
<feature type="domain" description="Baculovirus polyhedron envelope protein PEP N-terminal" evidence="1">
    <location>
        <begin position="13"/>
        <end position="124"/>
    </location>
</feature>
<evidence type="ECO:0000313" key="4">
    <source>
        <dbReference type="EMBL" id="AKN63295.1"/>
    </source>
</evidence>
<accession>Q6QXD9</accession>
<evidence type="ECO:0000313" key="3">
    <source>
        <dbReference type="EMBL" id="AHN92060.1"/>
    </source>
</evidence>
<organism evidence="2 5">
    <name type="scientific">Agrotis segetum granulosis virus</name>
    <name type="common">AsGV</name>
    <name type="synonym">Agrotis segetum granulovirus</name>
    <dbReference type="NCBI Taxonomy" id="10464"/>
    <lineage>
        <taxon>Viruses</taxon>
        <taxon>Viruses incertae sedis</taxon>
        <taxon>Naldaviricetes</taxon>
        <taxon>Lefavirales</taxon>
        <taxon>Baculoviridae</taxon>
        <taxon>Betabaculovirus</taxon>
        <taxon>Betabaculovirus agsegetum</taxon>
    </lineage>
</organism>
<evidence type="ECO:0000313" key="5">
    <source>
        <dbReference type="Proteomes" id="UP000202635"/>
    </source>
</evidence>
<keyword evidence="6" id="KW-1185">Reference proteome</keyword>
<dbReference type="GO" id="GO:0019031">
    <property type="term" value="C:viral envelope"/>
    <property type="evidence" value="ECO:0007669"/>
    <property type="project" value="InterPro"/>
</dbReference>
<gene>
    <name evidence="2" type="primary">ORF20</name>
    <name evidence="3" type="ORF">AsGV021</name>
    <name evidence="2" type="ORF">AsGVgp020</name>
</gene>
<dbReference type="Proteomes" id="UP000232958">
    <property type="component" value="Segment"/>
</dbReference>
<name>Q6QXD9_GVAS</name>
<dbReference type="EMBL" id="AY522332">
    <property type="protein sequence ID" value="AAS82718.1"/>
    <property type="molecule type" value="Genomic_DNA"/>
</dbReference>